<comment type="caution">
    <text evidence="1">The sequence shown here is derived from an EMBL/GenBank/DDBJ whole genome shotgun (WGS) entry which is preliminary data.</text>
</comment>
<sequence length="118" mass="13031">MINVQLLLQALNARSVESIDTRASRISQHLRLLRAEIENQHKSLAAILTTGFQTVTATIEKGLRANGYVFIDAGGAGGVKGMIVMLLKKIFDICNQVVGWWTGSQEVNEKEEEDSDMK</sequence>
<keyword evidence="2" id="KW-1185">Reference proteome</keyword>
<reference evidence="2" key="1">
    <citation type="journal article" date="2011" name="Genome Biol.">
        <title>Comparative and functional genomics provide insights into the pathogenicity of dermatophytic fungi.</title>
        <authorList>
            <person name="Burmester A."/>
            <person name="Shelest E."/>
            <person name="Gloeckner G."/>
            <person name="Heddergott C."/>
            <person name="Schindler S."/>
            <person name="Staib P."/>
            <person name="Heidel A."/>
            <person name="Felder M."/>
            <person name="Petzold A."/>
            <person name="Szafranski K."/>
            <person name="Feuermann M."/>
            <person name="Pedruzzi I."/>
            <person name="Priebe S."/>
            <person name="Groth M."/>
            <person name="Winkler R."/>
            <person name="Li W."/>
            <person name="Kniemeyer O."/>
            <person name="Schroeckh V."/>
            <person name="Hertweck C."/>
            <person name="Hube B."/>
            <person name="White T.C."/>
            <person name="Platzer M."/>
            <person name="Guthke R."/>
            <person name="Heitman J."/>
            <person name="Woestemeyer J."/>
            <person name="Zipfel P.F."/>
            <person name="Monod M."/>
            <person name="Brakhage A.A."/>
        </authorList>
    </citation>
    <scope>NUCLEOTIDE SEQUENCE [LARGE SCALE GENOMIC DNA]</scope>
    <source>
        <strain evidence="2">HKI 0517</strain>
    </source>
</reference>
<dbReference type="AlphaFoldDB" id="D4DEC7"/>
<dbReference type="KEGG" id="tve:TRV_05494"/>
<protein>
    <submittedName>
        <fullName evidence="1">Uncharacterized protein</fullName>
    </submittedName>
</protein>
<name>D4DEC7_TRIVH</name>
<proteinExistence type="predicted"/>
<dbReference type="EMBL" id="ACYE01000293">
    <property type="protein sequence ID" value="EFE39758.1"/>
    <property type="molecule type" value="Genomic_DNA"/>
</dbReference>
<dbReference type="Proteomes" id="UP000008383">
    <property type="component" value="Unassembled WGS sequence"/>
</dbReference>
<dbReference type="HOGENOM" id="CLU_2074853_0_0_1"/>
<organism evidence="1 2">
    <name type="scientific">Trichophyton verrucosum (strain HKI 0517)</name>
    <dbReference type="NCBI Taxonomy" id="663202"/>
    <lineage>
        <taxon>Eukaryota</taxon>
        <taxon>Fungi</taxon>
        <taxon>Dikarya</taxon>
        <taxon>Ascomycota</taxon>
        <taxon>Pezizomycotina</taxon>
        <taxon>Eurotiomycetes</taxon>
        <taxon>Eurotiomycetidae</taxon>
        <taxon>Onygenales</taxon>
        <taxon>Arthrodermataceae</taxon>
        <taxon>Trichophyton</taxon>
    </lineage>
</organism>
<dbReference type="RefSeq" id="XP_003020376.1">
    <property type="nucleotide sequence ID" value="XM_003020330.1"/>
</dbReference>
<dbReference type="GeneID" id="9584135"/>
<evidence type="ECO:0000313" key="1">
    <source>
        <dbReference type="EMBL" id="EFE39758.1"/>
    </source>
</evidence>
<evidence type="ECO:0000313" key="2">
    <source>
        <dbReference type="Proteomes" id="UP000008383"/>
    </source>
</evidence>
<gene>
    <name evidence="1" type="ORF">TRV_05494</name>
</gene>
<accession>D4DEC7</accession>